<comment type="caution">
    <text evidence="1">The sequence shown here is derived from an EMBL/GenBank/DDBJ whole genome shotgun (WGS) entry which is preliminary data.</text>
</comment>
<sequence length="98" mass="10916">MSQEDPIKQVILLVGALTNEMARHDKERMRELLEATLHTCNRDGYGDSVVRAVAKARSQIWPRKNREAQLPETPNSLIPSETACTASRGVISTPCNSR</sequence>
<evidence type="ECO:0000313" key="1">
    <source>
        <dbReference type="EMBL" id="OBX36989.1"/>
    </source>
</evidence>
<reference evidence="1 2" key="1">
    <citation type="submission" date="2016-06" db="EMBL/GenBank/DDBJ databases">
        <title>Genome sequence of halotolerant plant growth promoting strain of Halomonas elongata HEK1 isolated from salterns of Rann of Kutch, Gujarat, India.</title>
        <authorList>
            <person name="Gaba S."/>
            <person name="Singh R.N."/>
            <person name="Abrol S."/>
            <person name="Kaushik R."/>
            <person name="Saxena A.K."/>
        </authorList>
    </citation>
    <scope>NUCLEOTIDE SEQUENCE [LARGE SCALE GENOMIC DNA]</scope>
    <source>
        <strain evidence="1 2">HEK1</strain>
    </source>
</reference>
<dbReference type="EMBL" id="MAJD01000001">
    <property type="protein sequence ID" value="OBX36989.1"/>
    <property type="molecule type" value="Genomic_DNA"/>
</dbReference>
<proteinExistence type="predicted"/>
<organism evidence="1 2">
    <name type="scientific">Halomonas elongata</name>
    <dbReference type="NCBI Taxonomy" id="2746"/>
    <lineage>
        <taxon>Bacteria</taxon>
        <taxon>Pseudomonadati</taxon>
        <taxon>Pseudomonadota</taxon>
        <taxon>Gammaproteobacteria</taxon>
        <taxon>Oceanospirillales</taxon>
        <taxon>Halomonadaceae</taxon>
        <taxon>Halomonas</taxon>
    </lineage>
</organism>
<dbReference type="Proteomes" id="UP000092504">
    <property type="component" value="Unassembled WGS sequence"/>
</dbReference>
<evidence type="ECO:0000313" key="2">
    <source>
        <dbReference type="Proteomes" id="UP000092504"/>
    </source>
</evidence>
<gene>
    <name evidence="1" type="ORF">A8U91_01337</name>
</gene>
<name>A0A1B8P429_HALEL</name>
<dbReference type="AlphaFoldDB" id="A0A1B8P429"/>
<protein>
    <submittedName>
        <fullName evidence="1">Uncharacterized protein</fullName>
    </submittedName>
</protein>
<accession>A0A1B8P429</accession>